<evidence type="ECO:0000256" key="10">
    <source>
        <dbReference type="ARBA" id="ARBA00024202"/>
    </source>
</evidence>
<dbReference type="STRING" id="1137799.GZ78_22615"/>
<feature type="transmembrane region" description="Helical" evidence="12">
    <location>
        <begin position="174"/>
        <end position="193"/>
    </location>
</feature>
<feature type="transmembrane region" description="Helical" evidence="12">
    <location>
        <begin position="133"/>
        <end position="154"/>
    </location>
</feature>
<dbReference type="GO" id="GO:0015833">
    <property type="term" value="P:peptide transport"/>
    <property type="evidence" value="ECO:0007669"/>
    <property type="project" value="UniProtKB-KW"/>
</dbReference>
<evidence type="ECO:0000256" key="6">
    <source>
        <dbReference type="ARBA" id="ARBA00022856"/>
    </source>
</evidence>
<keyword evidence="7" id="KW-0653">Protein transport</keyword>
<dbReference type="InterPro" id="IPR035906">
    <property type="entry name" value="MetI-like_sf"/>
</dbReference>
<dbReference type="AlphaFoldDB" id="A0A081NDU9"/>
<dbReference type="OrthoDB" id="9805855at2"/>
<keyword evidence="8 12" id="KW-1133">Transmembrane helix</keyword>
<accession>A0A081NDU9</accession>
<evidence type="ECO:0000256" key="7">
    <source>
        <dbReference type="ARBA" id="ARBA00022927"/>
    </source>
</evidence>
<evidence type="ECO:0000256" key="11">
    <source>
        <dbReference type="ARBA" id="ARBA00072250"/>
    </source>
</evidence>
<keyword evidence="15" id="KW-1185">Reference proteome</keyword>
<dbReference type="PANTHER" id="PTHR30465">
    <property type="entry name" value="INNER MEMBRANE ABC TRANSPORTER"/>
    <property type="match status" value="1"/>
</dbReference>
<dbReference type="Proteomes" id="UP000028073">
    <property type="component" value="Unassembled WGS sequence"/>
</dbReference>
<dbReference type="PROSITE" id="PS50928">
    <property type="entry name" value="ABC_TM1"/>
    <property type="match status" value="1"/>
</dbReference>
<dbReference type="SUPFAM" id="SSF161098">
    <property type="entry name" value="MetI-like"/>
    <property type="match status" value="1"/>
</dbReference>
<name>A0A081NDU9_9GAMM</name>
<keyword evidence="3" id="KW-1003">Cell membrane</keyword>
<dbReference type="InterPro" id="IPR045621">
    <property type="entry name" value="BPD_transp_1_N"/>
</dbReference>
<dbReference type="RefSeq" id="WP_034840584.1">
    <property type="nucleotide sequence ID" value="NZ_JOKH01000005.1"/>
</dbReference>
<evidence type="ECO:0000256" key="9">
    <source>
        <dbReference type="ARBA" id="ARBA00023136"/>
    </source>
</evidence>
<dbReference type="eggNOG" id="COG0601">
    <property type="taxonomic scope" value="Bacteria"/>
</dbReference>
<dbReference type="InterPro" id="IPR000515">
    <property type="entry name" value="MetI-like"/>
</dbReference>
<dbReference type="GO" id="GO:0055085">
    <property type="term" value="P:transmembrane transport"/>
    <property type="evidence" value="ECO:0007669"/>
    <property type="project" value="InterPro"/>
</dbReference>
<dbReference type="NCBIfam" id="NF007008">
    <property type="entry name" value="PRK09471.1"/>
    <property type="match status" value="1"/>
</dbReference>
<comment type="caution">
    <text evidence="14">The sequence shown here is derived from an EMBL/GenBank/DDBJ whole genome shotgun (WGS) entry which is preliminary data.</text>
</comment>
<evidence type="ECO:0000259" key="13">
    <source>
        <dbReference type="PROSITE" id="PS50928"/>
    </source>
</evidence>
<feature type="transmembrane region" description="Helical" evidence="12">
    <location>
        <begin position="9"/>
        <end position="30"/>
    </location>
</feature>
<comment type="subcellular location">
    <subcellularLocation>
        <location evidence="1">Cell inner membrane</location>
        <topology evidence="1">Multi-pass membrane protein</topology>
    </subcellularLocation>
    <subcellularLocation>
        <location evidence="12">Cell membrane</location>
        <topology evidence="12">Multi-pass membrane protein</topology>
    </subcellularLocation>
</comment>
<keyword evidence="6" id="KW-0571">Peptide transport</keyword>
<dbReference type="Pfam" id="PF00528">
    <property type="entry name" value="BPD_transp_1"/>
    <property type="match status" value="1"/>
</dbReference>
<feature type="transmembrane region" description="Helical" evidence="12">
    <location>
        <begin position="98"/>
        <end position="121"/>
    </location>
</feature>
<evidence type="ECO:0000256" key="4">
    <source>
        <dbReference type="ARBA" id="ARBA00022519"/>
    </source>
</evidence>
<keyword evidence="2 12" id="KW-0813">Transport</keyword>
<dbReference type="EMBL" id="JOKH01000005">
    <property type="protein sequence ID" value="KEQ16622.1"/>
    <property type="molecule type" value="Genomic_DNA"/>
</dbReference>
<dbReference type="PANTHER" id="PTHR30465:SF74">
    <property type="entry name" value="OLIGOPEPTIDE TRANSPORT SYSTEM PERMEASE PROTEIN OPPB"/>
    <property type="match status" value="1"/>
</dbReference>
<dbReference type="FunFam" id="1.10.3720.10:FF:000016">
    <property type="entry name" value="Oligopeptide transport system permease OppB"/>
    <property type="match status" value="1"/>
</dbReference>
<gene>
    <name evidence="14" type="primary">oppB</name>
    <name evidence="14" type="ORF">GZ78_22615</name>
</gene>
<evidence type="ECO:0000256" key="1">
    <source>
        <dbReference type="ARBA" id="ARBA00004429"/>
    </source>
</evidence>
<evidence type="ECO:0000256" key="2">
    <source>
        <dbReference type="ARBA" id="ARBA00022448"/>
    </source>
</evidence>
<evidence type="ECO:0000256" key="12">
    <source>
        <dbReference type="RuleBase" id="RU363032"/>
    </source>
</evidence>
<feature type="transmembrane region" description="Helical" evidence="12">
    <location>
        <begin position="228"/>
        <end position="254"/>
    </location>
</feature>
<evidence type="ECO:0000313" key="14">
    <source>
        <dbReference type="EMBL" id="KEQ16622.1"/>
    </source>
</evidence>
<dbReference type="GO" id="GO:0005886">
    <property type="term" value="C:plasma membrane"/>
    <property type="evidence" value="ECO:0007669"/>
    <property type="project" value="UniProtKB-SubCell"/>
</dbReference>
<evidence type="ECO:0000313" key="15">
    <source>
        <dbReference type="Proteomes" id="UP000028073"/>
    </source>
</evidence>
<dbReference type="CDD" id="cd06261">
    <property type="entry name" value="TM_PBP2"/>
    <property type="match status" value="1"/>
</dbReference>
<feature type="transmembrane region" description="Helical" evidence="12">
    <location>
        <begin position="274"/>
        <end position="300"/>
    </location>
</feature>
<dbReference type="GO" id="GO:0015031">
    <property type="term" value="P:protein transport"/>
    <property type="evidence" value="ECO:0007669"/>
    <property type="project" value="UniProtKB-KW"/>
</dbReference>
<comment type="similarity">
    <text evidence="10">Belongs to the binding-protein-dependent transport system permease family. OppBC subfamily.</text>
</comment>
<keyword evidence="4" id="KW-0997">Cell inner membrane</keyword>
<dbReference type="Pfam" id="PF19300">
    <property type="entry name" value="BPD_transp_1_N"/>
    <property type="match status" value="1"/>
</dbReference>
<dbReference type="Gene3D" id="1.10.3720.10">
    <property type="entry name" value="MetI-like"/>
    <property type="match status" value="1"/>
</dbReference>
<reference evidence="14 15" key="1">
    <citation type="submission" date="2014-06" db="EMBL/GenBank/DDBJ databases">
        <title>Whole Genome Sequences of Three Symbiotic Endozoicomonas Bacteria.</title>
        <authorList>
            <person name="Neave M.J."/>
            <person name="Apprill A."/>
            <person name="Voolstra C.R."/>
        </authorList>
    </citation>
    <scope>NUCLEOTIDE SEQUENCE [LARGE SCALE GENOMIC DNA]</scope>
    <source>
        <strain evidence="14 15">DSM 25634</strain>
    </source>
</reference>
<sequence>MFTFILKRIGVAIPTLFILVLLSFFLMQMAPGSPFTGDFNMPPEILANLEAKYHLDKPLWQQFAYYLKDLLQGDLGPSFKYKDYTVNELVAQSFPVSITIGSLAFLVTVLMGVGLGTLAALRQNSWIDYTVMTFSMVGVVLPSFVIAPLMVLIFSISLKWLPAGGWNDGSWQNMVLPVAAMAILYVAAVARIMRSSMIETLNSNFIRTARAKGLPRRHIIFKHALKPALLPVVSYLGPAFVGIITGSVVIETVFGLPGIGQHFVNGALNRDYSLVLGLTIIIGSLTILFTAVVDILYGLIDPKIRVGS</sequence>
<evidence type="ECO:0000256" key="8">
    <source>
        <dbReference type="ARBA" id="ARBA00022989"/>
    </source>
</evidence>
<keyword evidence="5 12" id="KW-0812">Transmembrane</keyword>
<protein>
    <recommendedName>
        <fullName evidence="11">Oligopeptide transport system permease protein OppB</fullName>
    </recommendedName>
</protein>
<evidence type="ECO:0000256" key="3">
    <source>
        <dbReference type="ARBA" id="ARBA00022475"/>
    </source>
</evidence>
<organism evidence="14 15">
    <name type="scientific">Endozoicomonas numazuensis</name>
    <dbReference type="NCBI Taxonomy" id="1137799"/>
    <lineage>
        <taxon>Bacteria</taxon>
        <taxon>Pseudomonadati</taxon>
        <taxon>Pseudomonadota</taxon>
        <taxon>Gammaproteobacteria</taxon>
        <taxon>Oceanospirillales</taxon>
        <taxon>Endozoicomonadaceae</taxon>
        <taxon>Endozoicomonas</taxon>
    </lineage>
</organism>
<keyword evidence="9 12" id="KW-0472">Membrane</keyword>
<proteinExistence type="inferred from homology"/>
<feature type="domain" description="ABC transmembrane type-1" evidence="13">
    <location>
        <begin position="94"/>
        <end position="297"/>
    </location>
</feature>
<evidence type="ECO:0000256" key="5">
    <source>
        <dbReference type="ARBA" id="ARBA00022692"/>
    </source>
</evidence>